<evidence type="ECO:0000256" key="5">
    <source>
        <dbReference type="ARBA" id="ARBA00022692"/>
    </source>
</evidence>
<evidence type="ECO:0000256" key="1">
    <source>
        <dbReference type="ARBA" id="ARBA00004429"/>
    </source>
</evidence>
<dbReference type="EMBL" id="QEPN01000001">
    <property type="protein sequence ID" value="RDE73723.1"/>
    <property type="molecule type" value="Genomic_DNA"/>
</dbReference>
<dbReference type="GO" id="GO:0030395">
    <property type="term" value="F:lactose binding"/>
    <property type="evidence" value="ECO:0007669"/>
    <property type="project" value="TreeGrafter"/>
</dbReference>
<evidence type="ECO:0000313" key="11">
    <source>
        <dbReference type="Proteomes" id="UP000253872"/>
    </source>
</evidence>
<evidence type="ECO:0000256" key="4">
    <source>
        <dbReference type="ARBA" id="ARBA00022519"/>
    </source>
</evidence>
<feature type="transmembrane region" description="Helical" evidence="8">
    <location>
        <begin position="210"/>
        <end position="231"/>
    </location>
</feature>
<feature type="transmembrane region" description="Helical" evidence="8">
    <location>
        <begin position="41"/>
        <end position="61"/>
    </location>
</feature>
<feature type="transmembrane region" description="Helical" evidence="8">
    <location>
        <begin position="294"/>
        <end position="318"/>
    </location>
</feature>
<feature type="transmembrane region" description="Helical" evidence="8">
    <location>
        <begin position="97"/>
        <end position="115"/>
    </location>
</feature>
<name>A0A369YIL9_9PAST</name>
<evidence type="ECO:0000256" key="8">
    <source>
        <dbReference type="SAM" id="Phobius"/>
    </source>
</evidence>
<dbReference type="InterPro" id="IPR026032">
    <property type="entry name" value="HcaT-like"/>
</dbReference>
<evidence type="ECO:0000256" key="6">
    <source>
        <dbReference type="ARBA" id="ARBA00022989"/>
    </source>
</evidence>
<dbReference type="Proteomes" id="UP000253872">
    <property type="component" value="Unassembled WGS sequence"/>
</dbReference>
<keyword evidence="4" id="KW-0997">Cell inner membrane</keyword>
<dbReference type="PANTHER" id="PTHR23522:SF10">
    <property type="entry name" value="3-PHENYLPROPIONIC ACID TRANSPORTER-RELATED"/>
    <property type="match status" value="1"/>
</dbReference>
<dbReference type="NCBIfam" id="NF008346">
    <property type="entry name" value="PRK11128.1"/>
    <property type="match status" value="1"/>
</dbReference>
<accession>A0A369YIL9</accession>
<gene>
    <name evidence="10" type="ORF">DPV93_00765</name>
</gene>
<protein>
    <submittedName>
        <fullName evidence="10">3-phenylpropionate MFS transporter</fullName>
    </submittedName>
</protein>
<dbReference type="GO" id="GO:0005886">
    <property type="term" value="C:plasma membrane"/>
    <property type="evidence" value="ECO:0007669"/>
    <property type="project" value="UniProtKB-SubCell"/>
</dbReference>
<feature type="transmembrane region" description="Helical" evidence="8">
    <location>
        <begin position="73"/>
        <end position="91"/>
    </location>
</feature>
<evidence type="ECO:0000256" key="7">
    <source>
        <dbReference type="ARBA" id="ARBA00023136"/>
    </source>
</evidence>
<feature type="transmembrane region" description="Helical" evidence="8">
    <location>
        <begin position="160"/>
        <end position="178"/>
    </location>
</feature>
<dbReference type="InterPro" id="IPR036259">
    <property type="entry name" value="MFS_trans_sf"/>
</dbReference>
<dbReference type="Gene3D" id="1.20.1250.20">
    <property type="entry name" value="MFS general substrate transporter like domains"/>
    <property type="match status" value="2"/>
</dbReference>
<keyword evidence="2" id="KW-0813">Transport</keyword>
<dbReference type="AlphaFoldDB" id="A0A369YIL9"/>
<feature type="transmembrane region" description="Helical" evidence="8">
    <location>
        <begin position="243"/>
        <end position="259"/>
    </location>
</feature>
<feature type="transmembrane region" description="Helical" evidence="8">
    <location>
        <begin position="271"/>
        <end position="288"/>
    </location>
</feature>
<dbReference type="PIRSF" id="PIRSF004925">
    <property type="entry name" value="HcaT"/>
    <property type="match status" value="1"/>
</dbReference>
<evidence type="ECO:0000256" key="3">
    <source>
        <dbReference type="ARBA" id="ARBA00022475"/>
    </source>
</evidence>
<dbReference type="RefSeq" id="WP_111401431.1">
    <property type="nucleotide sequence ID" value="NZ_QEPN01000001.1"/>
</dbReference>
<evidence type="ECO:0000313" key="10">
    <source>
        <dbReference type="EMBL" id="RDE73723.1"/>
    </source>
</evidence>
<feature type="transmembrane region" description="Helical" evidence="8">
    <location>
        <begin position="330"/>
        <end position="352"/>
    </location>
</feature>
<keyword evidence="6 8" id="KW-1133">Transmembrane helix</keyword>
<evidence type="ECO:0000256" key="2">
    <source>
        <dbReference type="ARBA" id="ARBA00022448"/>
    </source>
</evidence>
<comment type="subcellular location">
    <subcellularLocation>
        <location evidence="1">Cell inner membrane</location>
        <topology evidence="1">Multi-pass membrane protein</topology>
    </subcellularLocation>
</comment>
<dbReference type="SUPFAM" id="SSF103473">
    <property type="entry name" value="MFS general substrate transporter"/>
    <property type="match status" value="1"/>
</dbReference>
<keyword evidence="5 8" id="KW-0812">Transmembrane</keyword>
<dbReference type="NCBIfam" id="NF037955">
    <property type="entry name" value="mfs"/>
    <property type="match status" value="1"/>
</dbReference>
<dbReference type="Pfam" id="PF12832">
    <property type="entry name" value="MFS_1_like"/>
    <property type="match status" value="1"/>
</dbReference>
<comment type="caution">
    <text evidence="10">The sequence shown here is derived from an EMBL/GenBank/DDBJ whole genome shotgun (WGS) entry which is preliminary data.</text>
</comment>
<dbReference type="PANTHER" id="PTHR23522">
    <property type="entry name" value="BLL5896 PROTEIN"/>
    <property type="match status" value="1"/>
</dbReference>
<dbReference type="InterPro" id="IPR024989">
    <property type="entry name" value="MFS_assoc_dom"/>
</dbReference>
<organism evidence="10 11">
    <name type="scientific">Haemophilus sputorum</name>
    <dbReference type="NCBI Taxonomy" id="1078480"/>
    <lineage>
        <taxon>Bacteria</taxon>
        <taxon>Pseudomonadati</taxon>
        <taxon>Pseudomonadota</taxon>
        <taxon>Gammaproteobacteria</taxon>
        <taxon>Pasteurellales</taxon>
        <taxon>Pasteurellaceae</taxon>
        <taxon>Haemophilus</taxon>
    </lineage>
</organism>
<keyword evidence="3" id="KW-1003">Cell membrane</keyword>
<feature type="transmembrane region" description="Helical" evidence="8">
    <location>
        <begin position="358"/>
        <end position="374"/>
    </location>
</feature>
<evidence type="ECO:0000259" key="9">
    <source>
        <dbReference type="Pfam" id="PF12832"/>
    </source>
</evidence>
<feature type="transmembrane region" description="Helical" evidence="8">
    <location>
        <begin position="12"/>
        <end position="29"/>
    </location>
</feature>
<dbReference type="STRING" id="1035839.GCA_000238795_00228"/>
<keyword evidence="7 8" id="KW-0472">Membrane</keyword>
<dbReference type="GO" id="GO:0015528">
    <property type="term" value="F:lactose:proton symporter activity"/>
    <property type="evidence" value="ECO:0007669"/>
    <property type="project" value="TreeGrafter"/>
</dbReference>
<reference evidence="10 11" key="1">
    <citation type="submission" date="2018-05" db="EMBL/GenBank/DDBJ databases">
        <title>Draft Genome Sequences for a Diverse set of 7 Haemophilus Species.</title>
        <authorList>
            <person name="Nichols M."/>
            <person name="Topaz N."/>
            <person name="Wang X."/>
            <person name="Wang X."/>
            <person name="Boxrud D."/>
        </authorList>
    </citation>
    <scope>NUCLEOTIDE SEQUENCE [LARGE SCALE GENOMIC DNA]</scope>
    <source>
        <strain evidence="10 11">C2002001239</strain>
    </source>
</reference>
<sequence length="380" mass="41951">MIKPTAFQWSAANFFGYYCAYGIVLPFLPVWLKSVGYDTEIIGLLLSLGYLFRFSGGLFFSSRIKQLNQLIPMSRKLAWGSLFAVVLMGFAADNFWLLFPAFGLFHLLNGAGIPMSDTIASSWQQQQGMDYAKARLCGSLAFVVGALLTGYIVGFSGKSVILMILSATLLAFCIVQMLSPRVGFEEVTQKQAASTSYWAVFKQPTTAKMLIIASLVQASHAAYYAYGSIYWQSIGISTQITSWLWGIAVIAEMGLFFIAKRIFGTQPLARLMLLSAIGTIIRWIIIANSESLPLIVFSQLLHACSYALNHYAIIRYISTQPSDHIPKLQGLYFGLASCAVMALFTLLAGFVYNDSPTNSFYLMAILVVPSFFLLPKKRAA</sequence>
<feature type="transmembrane region" description="Helical" evidence="8">
    <location>
        <begin position="136"/>
        <end position="154"/>
    </location>
</feature>
<proteinExistence type="predicted"/>
<feature type="domain" description="Major facilitator superfamily associated" evidence="9">
    <location>
        <begin position="13"/>
        <end position="360"/>
    </location>
</feature>